<accession>A0AAV7QGJ3</accession>
<comment type="caution">
    <text evidence="2">The sequence shown here is derived from an EMBL/GenBank/DDBJ whole genome shotgun (WGS) entry which is preliminary data.</text>
</comment>
<name>A0AAV7QGJ3_PLEWA</name>
<reference evidence="2" key="1">
    <citation type="journal article" date="2022" name="bioRxiv">
        <title>Sequencing and chromosome-scale assembly of the giantPleurodeles waltlgenome.</title>
        <authorList>
            <person name="Brown T."/>
            <person name="Elewa A."/>
            <person name="Iarovenko S."/>
            <person name="Subramanian E."/>
            <person name="Araus A.J."/>
            <person name="Petzold A."/>
            <person name="Susuki M."/>
            <person name="Suzuki K.-i.T."/>
            <person name="Hayashi T."/>
            <person name="Toyoda A."/>
            <person name="Oliveira C."/>
            <person name="Osipova E."/>
            <person name="Leigh N.D."/>
            <person name="Simon A."/>
            <person name="Yun M.H."/>
        </authorList>
    </citation>
    <scope>NUCLEOTIDE SEQUENCE</scope>
    <source>
        <strain evidence="2">20211129_DDA</strain>
        <tissue evidence="2">Liver</tissue>
    </source>
</reference>
<dbReference type="Proteomes" id="UP001066276">
    <property type="component" value="Chromosome 6"/>
</dbReference>
<evidence type="ECO:0000256" key="1">
    <source>
        <dbReference type="SAM" id="MobiDB-lite"/>
    </source>
</evidence>
<feature type="compositionally biased region" description="Basic and acidic residues" evidence="1">
    <location>
        <begin position="17"/>
        <end position="34"/>
    </location>
</feature>
<evidence type="ECO:0000313" key="2">
    <source>
        <dbReference type="EMBL" id="KAJ1139544.1"/>
    </source>
</evidence>
<dbReference type="AlphaFoldDB" id="A0AAV7QGJ3"/>
<proteinExistence type="predicted"/>
<feature type="region of interest" description="Disordered" evidence="1">
    <location>
        <begin position="1"/>
        <end position="39"/>
    </location>
</feature>
<keyword evidence="3" id="KW-1185">Reference proteome</keyword>
<organism evidence="2 3">
    <name type="scientific">Pleurodeles waltl</name>
    <name type="common">Iberian ribbed newt</name>
    <dbReference type="NCBI Taxonomy" id="8319"/>
    <lineage>
        <taxon>Eukaryota</taxon>
        <taxon>Metazoa</taxon>
        <taxon>Chordata</taxon>
        <taxon>Craniata</taxon>
        <taxon>Vertebrata</taxon>
        <taxon>Euteleostomi</taxon>
        <taxon>Amphibia</taxon>
        <taxon>Batrachia</taxon>
        <taxon>Caudata</taxon>
        <taxon>Salamandroidea</taxon>
        <taxon>Salamandridae</taxon>
        <taxon>Pleurodelinae</taxon>
        <taxon>Pleurodeles</taxon>
    </lineage>
</organism>
<dbReference type="EMBL" id="JANPWB010000010">
    <property type="protein sequence ID" value="KAJ1139544.1"/>
    <property type="molecule type" value="Genomic_DNA"/>
</dbReference>
<sequence length="85" mass="9928">MTQSPKKDLQTTSLPKKRPEAELAARDADHRSDRGLQWGRRWPPRRQDLKFQTAIALVQLSYTYVFKHLCDLCPLILARLLRPSK</sequence>
<protein>
    <submittedName>
        <fullName evidence="2">Uncharacterized protein</fullName>
    </submittedName>
</protein>
<gene>
    <name evidence="2" type="ORF">NDU88_005914</name>
</gene>
<evidence type="ECO:0000313" key="3">
    <source>
        <dbReference type="Proteomes" id="UP001066276"/>
    </source>
</evidence>